<reference evidence="2" key="1">
    <citation type="submission" date="2023-07" db="EMBL/GenBank/DDBJ databases">
        <title>draft genome sequence of fig (Ficus carica).</title>
        <authorList>
            <person name="Takahashi T."/>
            <person name="Nishimura K."/>
        </authorList>
    </citation>
    <scope>NUCLEOTIDE SEQUENCE</scope>
</reference>
<evidence type="ECO:0000256" key="1">
    <source>
        <dbReference type="SAM" id="MobiDB-lite"/>
    </source>
</evidence>
<sequence>MEAGGGDPVARWGANSGGRGGGGGGRTVAGGRAKPREGVYPVQSLIRELGLYDTLSNSSRWIVWRTGFSLVVNNSLVFRVETNRNATEIVSGNLKTGRNGMGIDFTGLRMQDIGRQGVKIAR</sequence>
<dbReference type="AlphaFoldDB" id="A0AA88AL28"/>
<proteinExistence type="predicted"/>
<keyword evidence="3" id="KW-1185">Reference proteome</keyword>
<feature type="region of interest" description="Disordered" evidence="1">
    <location>
        <begin position="1"/>
        <end position="35"/>
    </location>
</feature>
<organism evidence="2 3">
    <name type="scientific">Ficus carica</name>
    <name type="common">Common fig</name>
    <dbReference type="NCBI Taxonomy" id="3494"/>
    <lineage>
        <taxon>Eukaryota</taxon>
        <taxon>Viridiplantae</taxon>
        <taxon>Streptophyta</taxon>
        <taxon>Embryophyta</taxon>
        <taxon>Tracheophyta</taxon>
        <taxon>Spermatophyta</taxon>
        <taxon>Magnoliopsida</taxon>
        <taxon>eudicotyledons</taxon>
        <taxon>Gunneridae</taxon>
        <taxon>Pentapetalae</taxon>
        <taxon>rosids</taxon>
        <taxon>fabids</taxon>
        <taxon>Rosales</taxon>
        <taxon>Moraceae</taxon>
        <taxon>Ficeae</taxon>
        <taxon>Ficus</taxon>
    </lineage>
</organism>
<feature type="compositionally biased region" description="Gly residues" evidence="1">
    <location>
        <begin position="15"/>
        <end position="28"/>
    </location>
</feature>
<dbReference type="EMBL" id="BTGU01000048">
    <property type="protein sequence ID" value="GMN53880.1"/>
    <property type="molecule type" value="Genomic_DNA"/>
</dbReference>
<evidence type="ECO:0000313" key="3">
    <source>
        <dbReference type="Proteomes" id="UP001187192"/>
    </source>
</evidence>
<comment type="caution">
    <text evidence="2">The sequence shown here is derived from an EMBL/GenBank/DDBJ whole genome shotgun (WGS) entry which is preliminary data.</text>
</comment>
<protein>
    <submittedName>
        <fullName evidence="2">Uncharacterized protein</fullName>
    </submittedName>
</protein>
<dbReference type="Proteomes" id="UP001187192">
    <property type="component" value="Unassembled WGS sequence"/>
</dbReference>
<accession>A0AA88AL28</accession>
<gene>
    <name evidence="2" type="ORF">TIFTF001_023017</name>
</gene>
<evidence type="ECO:0000313" key="2">
    <source>
        <dbReference type="EMBL" id="GMN53880.1"/>
    </source>
</evidence>
<name>A0AA88AL28_FICCA</name>